<reference evidence="3" key="1">
    <citation type="journal article" date="2019" name="Int. J. Syst. Evol. Microbiol.">
        <title>The Global Catalogue of Microorganisms (GCM) 10K type strain sequencing project: providing services to taxonomists for standard genome sequencing and annotation.</title>
        <authorList>
            <consortium name="The Broad Institute Genomics Platform"/>
            <consortium name="The Broad Institute Genome Sequencing Center for Infectious Disease"/>
            <person name="Wu L."/>
            <person name="Ma J."/>
        </authorList>
    </citation>
    <scope>NUCLEOTIDE SEQUENCE [LARGE SCALE GENOMIC DNA]</scope>
    <source>
        <strain evidence="3">JCM 30331</strain>
    </source>
</reference>
<organism evidence="2 3">
    <name type="scientific">Deinococcus malanensis</name>
    <dbReference type="NCBI Taxonomy" id="1706855"/>
    <lineage>
        <taxon>Bacteria</taxon>
        <taxon>Thermotogati</taxon>
        <taxon>Deinococcota</taxon>
        <taxon>Deinococci</taxon>
        <taxon>Deinococcales</taxon>
        <taxon>Deinococcaceae</taxon>
        <taxon>Deinococcus</taxon>
    </lineage>
</organism>
<name>A0ABQ2EVI5_9DEIO</name>
<dbReference type="Proteomes" id="UP000647587">
    <property type="component" value="Unassembled WGS sequence"/>
</dbReference>
<evidence type="ECO:0000256" key="1">
    <source>
        <dbReference type="SAM" id="MobiDB-lite"/>
    </source>
</evidence>
<feature type="region of interest" description="Disordered" evidence="1">
    <location>
        <begin position="208"/>
        <end position="227"/>
    </location>
</feature>
<keyword evidence="3" id="KW-1185">Reference proteome</keyword>
<dbReference type="GO" id="GO:0016301">
    <property type="term" value="F:kinase activity"/>
    <property type="evidence" value="ECO:0007669"/>
    <property type="project" value="UniProtKB-KW"/>
</dbReference>
<evidence type="ECO:0000313" key="2">
    <source>
        <dbReference type="EMBL" id="GGK27843.1"/>
    </source>
</evidence>
<keyword evidence="2" id="KW-0808">Transferase</keyword>
<accession>A0ABQ2EVI5</accession>
<proteinExistence type="predicted"/>
<protein>
    <submittedName>
        <fullName evidence="2">Nucleoside kinase</fullName>
    </submittedName>
</protein>
<comment type="caution">
    <text evidence="2">The sequence shown here is derived from an EMBL/GenBank/DDBJ whole genome shotgun (WGS) entry which is preliminary data.</text>
</comment>
<keyword evidence="2" id="KW-0418">Kinase</keyword>
<dbReference type="Gene3D" id="3.40.50.300">
    <property type="entry name" value="P-loop containing nucleotide triphosphate hydrolases"/>
    <property type="match status" value="1"/>
</dbReference>
<dbReference type="EMBL" id="BMPP01000008">
    <property type="protein sequence ID" value="GGK27843.1"/>
    <property type="molecule type" value="Genomic_DNA"/>
</dbReference>
<dbReference type="RefSeq" id="WP_189008237.1">
    <property type="nucleotide sequence ID" value="NZ_BMPP01000008.1"/>
</dbReference>
<evidence type="ECO:0000313" key="3">
    <source>
        <dbReference type="Proteomes" id="UP000647587"/>
    </source>
</evidence>
<gene>
    <name evidence="2" type="ORF">GCM10008955_22000</name>
</gene>
<dbReference type="InterPro" id="IPR027417">
    <property type="entry name" value="P-loop_NTPase"/>
</dbReference>
<dbReference type="SUPFAM" id="SSF52540">
    <property type="entry name" value="P-loop containing nucleoside triphosphate hydrolases"/>
    <property type="match status" value="1"/>
</dbReference>
<sequence>MLLVCAGCAQPSLDHTIRRTAPGLAETTCPTCGQVQPFHFRPLPVITGASGSGKSTLAARLAGRSGTIFAFENDILWGPQYDTPQDGYRAFRTALLRVALNVNQTSVTAALFTSVMPPDLTSHPLARYFDGLHFLVLECPDQVLADRLRARPAWRSSDSHAFIAAMQTFNRHLQAFQAATTTHLDTSTVPLREADTALQRWMDTVLSSTSGDQGAIPEPLQGPASPR</sequence>
<dbReference type="Pfam" id="PF13238">
    <property type="entry name" value="AAA_18"/>
    <property type="match status" value="1"/>
</dbReference>